<sequence length="119" mass="13772">MSELILKGVIYMTSLLEKSINFGLGLFALSREKIEKIVEELVDRGEVAREDAQKMVKDLVKKGEEQKEELRKMIKDAVAETLGYMNIAKKEDIVTREEIKSIVREEVRKVLEEMQNTEK</sequence>
<protein>
    <recommendedName>
        <fullName evidence="4">Polyhydroxyalkanoate synthesis regulator phasin</fullName>
    </recommendedName>
</protein>
<reference evidence="3" key="1">
    <citation type="journal article" date="2015" name="Genome Announc.">
        <title>Whole-Genome Sequences of 80 Environmental and Clinical Isolates of Burkholderia pseudomallei.</title>
        <authorList>
            <person name="Johnson S.L."/>
            <person name="Baker A.L."/>
            <person name="Chain P.S."/>
            <person name="Currie B.J."/>
            <person name="Daligault H.E."/>
            <person name="Davenport K.W."/>
            <person name="Davis C.B."/>
            <person name="Inglis T.J."/>
            <person name="Kaestli M."/>
            <person name="Koren S."/>
            <person name="Mayo M."/>
            <person name="Merritt A.J."/>
            <person name="Price E.P."/>
            <person name="Sarovich D.S."/>
            <person name="Warner J."/>
            <person name="Rosovitz M.J."/>
        </authorList>
    </citation>
    <scope>NUCLEOTIDE SEQUENCE [LARGE SCALE GENOMIC DNA]</scope>
    <source>
        <strain evidence="3">DSM 2030</strain>
    </source>
</reference>
<name>A0A097ASR2_THEKI</name>
<organism evidence="2 3">
    <name type="scientific">Thermoanaerobacter kivui</name>
    <name type="common">Acetogenium kivui</name>
    <dbReference type="NCBI Taxonomy" id="2325"/>
    <lineage>
        <taxon>Bacteria</taxon>
        <taxon>Bacillati</taxon>
        <taxon>Bacillota</taxon>
        <taxon>Clostridia</taxon>
        <taxon>Thermoanaerobacterales</taxon>
        <taxon>Thermoanaerobacteraceae</taxon>
        <taxon>Thermoanaerobacter</taxon>
    </lineage>
</organism>
<dbReference type="EMBL" id="CP009170">
    <property type="protein sequence ID" value="AIS52870.1"/>
    <property type="molecule type" value="Genomic_DNA"/>
</dbReference>
<dbReference type="STRING" id="2325.TKV_c17160"/>
<proteinExistence type="predicted"/>
<dbReference type="RefSeq" id="WP_173402335.1">
    <property type="nucleotide sequence ID" value="NZ_CP009170.1"/>
</dbReference>
<evidence type="ECO:0000256" key="1">
    <source>
        <dbReference type="SAM" id="Coils"/>
    </source>
</evidence>
<gene>
    <name evidence="2" type="ORF">TKV_c17160</name>
</gene>
<feature type="coiled-coil region" evidence="1">
    <location>
        <begin position="49"/>
        <end position="80"/>
    </location>
</feature>
<dbReference type="HOGENOM" id="CLU_131526_2_0_9"/>
<evidence type="ECO:0008006" key="4">
    <source>
        <dbReference type="Google" id="ProtNLM"/>
    </source>
</evidence>
<evidence type="ECO:0000313" key="3">
    <source>
        <dbReference type="Proteomes" id="UP000029669"/>
    </source>
</evidence>
<accession>A0A097ASR2</accession>
<dbReference type="NCBIfam" id="NF047773">
    <property type="entry name" value="phas_rel_Lepto"/>
    <property type="match status" value="1"/>
</dbReference>
<dbReference type="AlphaFoldDB" id="A0A097ASR2"/>
<keyword evidence="1" id="KW-0175">Coiled coil</keyword>
<dbReference type="KEGG" id="tki:TKV_c17160"/>
<keyword evidence="3" id="KW-1185">Reference proteome</keyword>
<dbReference type="eggNOG" id="COG3937">
    <property type="taxonomic scope" value="Bacteria"/>
</dbReference>
<dbReference type="Proteomes" id="UP000029669">
    <property type="component" value="Chromosome"/>
</dbReference>
<evidence type="ECO:0000313" key="2">
    <source>
        <dbReference type="EMBL" id="AIS52870.1"/>
    </source>
</evidence>